<evidence type="ECO:0000313" key="1">
    <source>
        <dbReference type="EMBL" id="PAV91282.1"/>
    </source>
</evidence>
<proteinExistence type="predicted"/>
<protein>
    <submittedName>
        <fullName evidence="1">Uncharacterized protein</fullName>
    </submittedName>
</protein>
<reference evidence="1 2" key="1">
    <citation type="journal article" date="2017" name="Curr. Biol.">
        <title>Genome architecture and evolution of a unichromosomal asexual nematode.</title>
        <authorList>
            <person name="Fradin H."/>
            <person name="Zegar C."/>
            <person name="Gutwein M."/>
            <person name="Lucas J."/>
            <person name="Kovtun M."/>
            <person name="Corcoran D."/>
            <person name="Baugh L.R."/>
            <person name="Kiontke K."/>
            <person name="Gunsalus K."/>
            <person name="Fitch D.H."/>
            <person name="Piano F."/>
        </authorList>
    </citation>
    <scope>NUCLEOTIDE SEQUENCE [LARGE SCALE GENOMIC DNA]</scope>
    <source>
        <strain evidence="1">PF1309</strain>
    </source>
</reference>
<evidence type="ECO:0000313" key="2">
    <source>
        <dbReference type="Proteomes" id="UP000218231"/>
    </source>
</evidence>
<dbReference type="OrthoDB" id="429533at2759"/>
<dbReference type="STRING" id="2018661.A0A2A2LYF5"/>
<sequence>MSSATAIDKVELRMEFDRGGAFDFGNCTRNVAMCKMGMAPPRLWSTGTTIVAAIYDASLLVSRNELDDF</sequence>
<dbReference type="AlphaFoldDB" id="A0A2A2LYF5"/>
<dbReference type="EMBL" id="LIAE01006327">
    <property type="protein sequence ID" value="PAV91282.1"/>
    <property type="molecule type" value="Genomic_DNA"/>
</dbReference>
<accession>A0A2A2LYF5</accession>
<name>A0A2A2LYF5_9BILA</name>
<comment type="caution">
    <text evidence="1">The sequence shown here is derived from an EMBL/GenBank/DDBJ whole genome shotgun (WGS) entry which is preliminary data.</text>
</comment>
<gene>
    <name evidence="1" type="ORF">WR25_16835</name>
</gene>
<dbReference type="Proteomes" id="UP000218231">
    <property type="component" value="Unassembled WGS sequence"/>
</dbReference>
<keyword evidence="2" id="KW-1185">Reference proteome</keyword>
<organism evidence="1 2">
    <name type="scientific">Diploscapter pachys</name>
    <dbReference type="NCBI Taxonomy" id="2018661"/>
    <lineage>
        <taxon>Eukaryota</taxon>
        <taxon>Metazoa</taxon>
        <taxon>Ecdysozoa</taxon>
        <taxon>Nematoda</taxon>
        <taxon>Chromadorea</taxon>
        <taxon>Rhabditida</taxon>
        <taxon>Rhabditina</taxon>
        <taxon>Rhabditomorpha</taxon>
        <taxon>Rhabditoidea</taxon>
        <taxon>Rhabditidae</taxon>
        <taxon>Diploscapter</taxon>
    </lineage>
</organism>